<proteinExistence type="predicted"/>
<dbReference type="AlphaFoldDB" id="A0A1F5P5G8"/>
<comment type="caution">
    <text evidence="2">The sequence shown here is derived from an EMBL/GenBank/DDBJ whole genome shotgun (WGS) entry which is preliminary data.</text>
</comment>
<dbReference type="InterPro" id="IPR036388">
    <property type="entry name" value="WH-like_DNA-bd_sf"/>
</dbReference>
<dbReference type="SUPFAM" id="SSF46785">
    <property type="entry name" value="Winged helix' DNA-binding domain"/>
    <property type="match status" value="1"/>
</dbReference>
<protein>
    <recommendedName>
        <fullName evidence="1">Transcription regulator TrmB N-terminal domain-containing protein</fullName>
    </recommendedName>
</protein>
<dbReference type="PANTHER" id="PTHR34293:SF1">
    <property type="entry name" value="HTH-TYPE TRANSCRIPTIONAL REGULATOR TRMBL2"/>
    <property type="match status" value="1"/>
</dbReference>
<name>A0A1F5P5G8_9BACT</name>
<dbReference type="STRING" id="1817832.A3J48_02085"/>
<dbReference type="InterPro" id="IPR051797">
    <property type="entry name" value="TrmB-like"/>
</dbReference>
<dbReference type="InterPro" id="IPR002831">
    <property type="entry name" value="Tscrpt_reg_TrmB_N"/>
</dbReference>
<dbReference type="InterPro" id="IPR036390">
    <property type="entry name" value="WH_DNA-bd_sf"/>
</dbReference>
<organism evidence="2 3">
    <name type="scientific">Candidatus Doudnabacteria bacterium RIFCSPHIGHO2_02_FULL_46_11</name>
    <dbReference type="NCBI Taxonomy" id="1817832"/>
    <lineage>
        <taxon>Bacteria</taxon>
        <taxon>Candidatus Doudnaibacteriota</taxon>
    </lineage>
</organism>
<gene>
    <name evidence="2" type="ORF">A3J48_02085</name>
</gene>
<evidence type="ECO:0000313" key="3">
    <source>
        <dbReference type="Proteomes" id="UP000176786"/>
    </source>
</evidence>
<accession>A0A1F5P5G8</accession>
<dbReference type="Gene3D" id="1.10.10.10">
    <property type="entry name" value="Winged helix-like DNA-binding domain superfamily/Winged helix DNA-binding domain"/>
    <property type="match status" value="1"/>
</dbReference>
<dbReference type="Pfam" id="PF01978">
    <property type="entry name" value="TrmB"/>
    <property type="match status" value="1"/>
</dbReference>
<sequence length="254" mass="29264">MELEELFEKVGLNQKEASVYLALLELGEASVESISKKAGTKRPTTYLILDSLQSKGLASIVPRSIKALYVAESPEKIINDLYHKQELVKRFLPNLLAIYNAKKDKPQVQLFEGKEGMRQVYEKIIAAKEIRFFATIRDVEELFPDVPEKLKIKSSKGEIKIKEILTMGHEDLKYAANTEHTEFYQHRFAKKDTQFLTDNVLFDDTVAFFSYSPKLFAVLIRSRDIFLSLRTLFELAWESADVINDEELNKYKNA</sequence>
<reference evidence="2 3" key="1">
    <citation type="journal article" date="2016" name="Nat. Commun.">
        <title>Thousands of microbial genomes shed light on interconnected biogeochemical processes in an aquifer system.</title>
        <authorList>
            <person name="Anantharaman K."/>
            <person name="Brown C.T."/>
            <person name="Hug L.A."/>
            <person name="Sharon I."/>
            <person name="Castelle C.J."/>
            <person name="Probst A.J."/>
            <person name="Thomas B.C."/>
            <person name="Singh A."/>
            <person name="Wilkins M.J."/>
            <person name="Karaoz U."/>
            <person name="Brodie E.L."/>
            <person name="Williams K.H."/>
            <person name="Hubbard S.S."/>
            <person name="Banfield J.F."/>
        </authorList>
    </citation>
    <scope>NUCLEOTIDE SEQUENCE [LARGE SCALE GENOMIC DNA]</scope>
</reference>
<evidence type="ECO:0000313" key="2">
    <source>
        <dbReference type="EMBL" id="OGE84880.1"/>
    </source>
</evidence>
<dbReference type="EMBL" id="MFES01000032">
    <property type="protein sequence ID" value="OGE84880.1"/>
    <property type="molecule type" value="Genomic_DNA"/>
</dbReference>
<evidence type="ECO:0000259" key="1">
    <source>
        <dbReference type="Pfam" id="PF01978"/>
    </source>
</evidence>
<dbReference type="Proteomes" id="UP000176786">
    <property type="component" value="Unassembled WGS sequence"/>
</dbReference>
<dbReference type="PANTHER" id="PTHR34293">
    <property type="entry name" value="HTH-TYPE TRANSCRIPTIONAL REGULATOR TRMBL2"/>
    <property type="match status" value="1"/>
</dbReference>
<feature type="domain" description="Transcription regulator TrmB N-terminal" evidence="1">
    <location>
        <begin position="8"/>
        <end position="75"/>
    </location>
</feature>